<evidence type="ECO:0000313" key="1">
    <source>
        <dbReference type="EMBL" id="GFD60469.1"/>
    </source>
</evidence>
<accession>A0A699XKY1</accession>
<feature type="non-terminal residue" evidence="1">
    <location>
        <position position="1"/>
    </location>
</feature>
<sequence length="80" mass="8984">DPSVLDLDEGRLEIGDGGNLTFIPSYDSMFFHPAWTERRKDGSLIEIRGRKGAKNMPKLTAIDHRDLATDLVYPGSHSWV</sequence>
<comment type="caution">
    <text evidence="1">The sequence shown here is derived from an EMBL/GenBank/DDBJ whole genome shotgun (WGS) entry which is preliminary data.</text>
</comment>
<dbReference type="AlphaFoldDB" id="A0A699XKY1"/>
<dbReference type="EMBL" id="BKCJ011878044">
    <property type="protein sequence ID" value="GFD60469.1"/>
    <property type="molecule type" value="Genomic_DNA"/>
</dbReference>
<organism evidence="1">
    <name type="scientific">Tanacetum cinerariifolium</name>
    <name type="common">Dalmatian daisy</name>
    <name type="synonym">Chrysanthemum cinerariifolium</name>
    <dbReference type="NCBI Taxonomy" id="118510"/>
    <lineage>
        <taxon>Eukaryota</taxon>
        <taxon>Viridiplantae</taxon>
        <taxon>Streptophyta</taxon>
        <taxon>Embryophyta</taxon>
        <taxon>Tracheophyta</taxon>
        <taxon>Spermatophyta</taxon>
        <taxon>Magnoliopsida</taxon>
        <taxon>eudicotyledons</taxon>
        <taxon>Gunneridae</taxon>
        <taxon>Pentapetalae</taxon>
        <taxon>asterids</taxon>
        <taxon>campanulids</taxon>
        <taxon>Asterales</taxon>
        <taxon>Asteraceae</taxon>
        <taxon>Asteroideae</taxon>
        <taxon>Anthemideae</taxon>
        <taxon>Anthemidinae</taxon>
        <taxon>Tanacetum</taxon>
    </lineage>
</organism>
<proteinExistence type="predicted"/>
<name>A0A699XKY1_TANCI</name>
<feature type="non-terminal residue" evidence="1">
    <location>
        <position position="80"/>
    </location>
</feature>
<gene>
    <name evidence="1" type="ORF">Tci_932438</name>
</gene>
<reference evidence="1" key="1">
    <citation type="journal article" date="2019" name="Sci. Rep.">
        <title>Draft genome of Tanacetum cinerariifolium, the natural source of mosquito coil.</title>
        <authorList>
            <person name="Yamashiro T."/>
            <person name="Shiraishi A."/>
            <person name="Satake H."/>
            <person name="Nakayama K."/>
        </authorList>
    </citation>
    <scope>NUCLEOTIDE SEQUENCE</scope>
</reference>
<protein>
    <submittedName>
        <fullName evidence="1">Uncharacterized protein</fullName>
    </submittedName>
</protein>